<sequence length="318" mass="36036">MKDDPDYQDDPGDFRTRVVWIGGNKDIAYSSINPPPPPDVPDCLAQAVDYLRNEGMQQMTQGFITRMAIAHAHFEAVHPFRAGNGRVGRLLLPLMMAAEKRVPLYLSPYIESKKGTYYASLKNAQQRLDWEPIITFMADAVTATVEELIRTRQALSELSERWRGRRKFRKGFCGSSGAGRASQLSGRDGETAPRTSRHLYRPDQPGHRAAGRGGHPTGADRLRAQPRTPPRRRLPSSTARSAKSRFSQTSVPRSVLTRSRSAPRGHRANSGRWLRLRIEEALRLLHRNKSVLLCRYWRMKNLELANLELWAGKLCRES</sequence>
<organism evidence="5 8">
    <name type="scientific">Bradyrhizobium zhengyangense</name>
    <dbReference type="NCBI Taxonomy" id="2911009"/>
    <lineage>
        <taxon>Bacteria</taxon>
        <taxon>Pseudomonadati</taxon>
        <taxon>Pseudomonadota</taxon>
        <taxon>Alphaproteobacteria</taxon>
        <taxon>Hyphomicrobiales</taxon>
        <taxon>Nitrobacteraceae</taxon>
        <taxon>Bradyrhizobium</taxon>
    </lineage>
</organism>
<dbReference type="Gene3D" id="1.10.3290.10">
    <property type="entry name" value="Fido-like domain"/>
    <property type="match status" value="1"/>
</dbReference>
<keyword evidence="2" id="KW-0067">ATP-binding</keyword>
<evidence type="ECO:0000313" key="6">
    <source>
        <dbReference type="EMBL" id="MCG2672831.1"/>
    </source>
</evidence>
<accession>A0A9X1RJM2</accession>
<comment type="caution">
    <text evidence="5">The sequence shown here is derived from an EMBL/GenBank/DDBJ whole genome shotgun (WGS) entry which is preliminary data.</text>
</comment>
<feature type="region of interest" description="Disordered" evidence="3">
    <location>
        <begin position="173"/>
        <end position="269"/>
    </location>
</feature>
<dbReference type="GO" id="GO:0005524">
    <property type="term" value="F:ATP binding"/>
    <property type="evidence" value="ECO:0007669"/>
    <property type="project" value="UniProtKB-KW"/>
</dbReference>
<reference evidence="5" key="1">
    <citation type="submission" date="2022-01" db="EMBL/GenBank/DDBJ databases">
        <title>Genome sequnece data of strain Bradyrhizobium sp. nov.</title>
        <authorList>
            <person name="Zhang J."/>
        </authorList>
    </citation>
    <scope>NUCLEOTIDE SEQUENCE</scope>
    <source>
        <strain evidence="6">WYCCWR 12774</strain>
        <strain evidence="5">WYCCWR 13023</strain>
    </source>
</reference>
<evidence type="ECO:0000313" key="8">
    <source>
        <dbReference type="Proteomes" id="UP001139054"/>
    </source>
</evidence>
<evidence type="ECO:0000256" key="2">
    <source>
        <dbReference type="PIRSR" id="PIRSR640198-2"/>
    </source>
</evidence>
<feature type="compositionally biased region" description="Polar residues" evidence="3">
    <location>
        <begin position="244"/>
        <end position="260"/>
    </location>
</feature>
<dbReference type="EMBL" id="JAKLTY010000045">
    <property type="protein sequence ID" value="MCG2632598.1"/>
    <property type="molecule type" value="Genomic_DNA"/>
</dbReference>
<dbReference type="PANTHER" id="PTHR13504">
    <property type="entry name" value="FIDO DOMAIN-CONTAINING PROTEIN DDB_G0283145"/>
    <property type="match status" value="1"/>
</dbReference>
<evidence type="ECO:0000256" key="1">
    <source>
        <dbReference type="PIRSR" id="PIRSR640198-1"/>
    </source>
</evidence>
<dbReference type="InterPro" id="IPR040198">
    <property type="entry name" value="Fido_containing"/>
</dbReference>
<protein>
    <submittedName>
        <fullName evidence="5">Fic family protein</fullName>
    </submittedName>
</protein>
<dbReference type="InterPro" id="IPR003812">
    <property type="entry name" value="Fido"/>
</dbReference>
<dbReference type="SUPFAM" id="SSF140931">
    <property type="entry name" value="Fic-like"/>
    <property type="match status" value="1"/>
</dbReference>
<evidence type="ECO:0000313" key="7">
    <source>
        <dbReference type="Proteomes" id="UP001139012"/>
    </source>
</evidence>
<name>A0A9X1RJM2_9BRAD</name>
<gene>
    <name evidence="6" type="ORF">L6637_38500</name>
    <name evidence="5" type="ORF">L6654_39005</name>
</gene>
<keyword evidence="7" id="KW-1185">Reference proteome</keyword>
<evidence type="ECO:0000313" key="5">
    <source>
        <dbReference type="EMBL" id="MCG2632598.1"/>
    </source>
</evidence>
<dbReference type="EMBL" id="JAKLUA010000026">
    <property type="protein sequence ID" value="MCG2672831.1"/>
    <property type="molecule type" value="Genomic_DNA"/>
</dbReference>
<feature type="active site" evidence="1">
    <location>
        <position position="78"/>
    </location>
</feature>
<dbReference type="Proteomes" id="UP001139054">
    <property type="component" value="Unassembled WGS sequence"/>
</dbReference>
<dbReference type="Proteomes" id="UP001139012">
    <property type="component" value="Unassembled WGS sequence"/>
</dbReference>
<dbReference type="Pfam" id="PF02661">
    <property type="entry name" value="Fic"/>
    <property type="match status" value="1"/>
</dbReference>
<dbReference type="PROSITE" id="PS51459">
    <property type="entry name" value="FIDO"/>
    <property type="match status" value="1"/>
</dbReference>
<dbReference type="AlphaFoldDB" id="A0A9X1RJM2"/>
<feature type="domain" description="Fido" evidence="4">
    <location>
        <begin position="1"/>
        <end position="139"/>
    </location>
</feature>
<evidence type="ECO:0000256" key="3">
    <source>
        <dbReference type="SAM" id="MobiDB-lite"/>
    </source>
</evidence>
<proteinExistence type="predicted"/>
<dbReference type="PANTHER" id="PTHR13504:SF38">
    <property type="entry name" value="FIDO DOMAIN-CONTAINING PROTEIN"/>
    <property type="match status" value="1"/>
</dbReference>
<evidence type="ECO:0000259" key="4">
    <source>
        <dbReference type="PROSITE" id="PS51459"/>
    </source>
</evidence>
<dbReference type="InterPro" id="IPR036597">
    <property type="entry name" value="Fido-like_dom_sf"/>
</dbReference>
<feature type="binding site" evidence="2">
    <location>
        <begin position="117"/>
        <end position="118"/>
    </location>
    <ligand>
        <name>ATP</name>
        <dbReference type="ChEBI" id="CHEBI:30616"/>
    </ligand>
</feature>
<keyword evidence="2" id="KW-0547">Nucleotide-binding</keyword>